<comment type="caution">
    <text evidence="2">The sequence shown here is derived from an EMBL/GenBank/DDBJ whole genome shotgun (WGS) entry which is preliminary data.</text>
</comment>
<sequence>MHAFRAAVESGDISTIGDLFTDDAILHSPIAYRPYQGRRSVATVITAVANVFDGLRYRAEMCADRTGDHALVFTAKVDDLEIEGCDFIHTRPDGLIDEITVMLRPLRAVSLFAEKMRAELARA</sequence>
<organism evidence="2 4">
    <name type="scientific">Mycobacterium kansasii</name>
    <dbReference type="NCBI Taxonomy" id="1768"/>
    <lineage>
        <taxon>Bacteria</taxon>
        <taxon>Bacillati</taxon>
        <taxon>Actinomycetota</taxon>
        <taxon>Actinomycetes</taxon>
        <taxon>Mycobacteriales</taxon>
        <taxon>Mycobacteriaceae</taxon>
        <taxon>Mycobacterium</taxon>
    </lineage>
</organism>
<dbReference type="Proteomes" id="UP000188532">
    <property type="component" value="Unassembled WGS sequence"/>
</dbReference>
<dbReference type="InterPro" id="IPR032710">
    <property type="entry name" value="NTF2-like_dom_sf"/>
</dbReference>
<name>A0A1V3WAX2_MYCKA</name>
<proteinExistence type="predicted"/>
<evidence type="ECO:0000313" key="3">
    <source>
        <dbReference type="EMBL" id="OOK72127.1"/>
    </source>
</evidence>
<dbReference type="Gene3D" id="3.10.450.50">
    <property type="match status" value="1"/>
</dbReference>
<evidence type="ECO:0000259" key="1">
    <source>
        <dbReference type="Pfam" id="PF12680"/>
    </source>
</evidence>
<dbReference type="RefSeq" id="WP_023365472.1">
    <property type="nucleotide sequence ID" value="NZ_BLYZ01000002.1"/>
</dbReference>
<evidence type="ECO:0000313" key="4">
    <source>
        <dbReference type="Proteomes" id="UP000188532"/>
    </source>
</evidence>
<dbReference type="SUPFAM" id="SSF54427">
    <property type="entry name" value="NTF2-like"/>
    <property type="match status" value="1"/>
</dbReference>
<dbReference type="STRING" id="1768.B1T50_04190"/>
<gene>
    <name evidence="2" type="ORF">BZL29_8336</name>
    <name evidence="3" type="ORF">BZL30_5380</name>
</gene>
<accession>A0A1V3WAX2</accession>
<dbReference type="GeneID" id="29700610"/>
<dbReference type="InterPro" id="IPR037401">
    <property type="entry name" value="SnoaL-like"/>
</dbReference>
<dbReference type="Proteomes" id="UP000189229">
    <property type="component" value="Unassembled WGS sequence"/>
</dbReference>
<evidence type="ECO:0000313" key="2">
    <source>
        <dbReference type="EMBL" id="OOK64032.1"/>
    </source>
</evidence>
<evidence type="ECO:0000313" key="5">
    <source>
        <dbReference type="Proteomes" id="UP000189229"/>
    </source>
</evidence>
<protein>
    <submittedName>
        <fullName evidence="2">SnoaL-like domain protein</fullName>
    </submittedName>
</protein>
<dbReference type="AlphaFoldDB" id="A0A1V3WAX2"/>
<dbReference type="EMBL" id="MVBN01000014">
    <property type="protein sequence ID" value="OOK64032.1"/>
    <property type="molecule type" value="Genomic_DNA"/>
</dbReference>
<reference evidence="4 5" key="1">
    <citation type="submission" date="2017-02" db="EMBL/GenBank/DDBJ databases">
        <title>Complete genome sequences of Mycobacterium kansasii strains isolated from rhesus macaques.</title>
        <authorList>
            <person name="Panda A."/>
            <person name="Nagaraj S."/>
            <person name="Zhao X."/>
            <person name="Tettelin H."/>
            <person name="Detolla L.J."/>
        </authorList>
    </citation>
    <scope>NUCLEOTIDE SEQUENCE [LARGE SCALE GENOMIC DNA]</scope>
    <source>
        <strain evidence="2 4">11-3469</strain>
        <strain evidence="3 5">11-3813</strain>
    </source>
</reference>
<feature type="domain" description="SnoaL-like" evidence="1">
    <location>
        <begin position="3"/>
        <end position="98"/>
    </location>
</feature>
<dbReference type="Pfam" id="PF12680">
    <property type="entry name" value="SnoaL_2"/>
    <property type="match status" value="1"/>
</dbReference>
<dbReference type="EMBL" id="MVBM01000005">
    <property type="protein sequence ID" value="OOK72127.1"/>
    <property type="molecule type" value="Genomic_DNA"/>
</dbReference>